<dbReference type="Pfam" id="PF13302">
    <property type="entry name" value="Acetyltransf_3"/>
    <property type="match status" value="1"/>
</dbReference>
<dbReference type="SUPFAM" id="SSF55729">
    <property type="entry name" value="Acyl-CoA N-acyltransferases (Nat)"/>
    <property type="match status" value="1"/>
</dbReference>
<dbReference type="Gene3D" id="3.40.630.30">
    <property type="match status" value="1"/>
</dbReference>
<reference evidence="3 4" key="1">
    <citation type="journal article" date="2019" name="Int. J. Syst. Evol. Microbiol.">
        <title>The Global Catalogue of Microorganisms (GCM) 10K type strain sequencing project: providing services to taxonomists for standard genome sequencing and annotation.</title>
        <authorList>
            <consortium name="The Broad Institute Genomics Platform"/>
            <consortium name="The Broad Institute Genome Sequencing Center for Infectious Disease"/>
            <person name="Wu L."/>
            <person name="Ma J."/>
        </authorList>
    </citation>
    <scope>NUCLEOTIDE SEQUENCE [LARGE SCALE GENOMIC DNA]</scope>
    <source>
        <strain evidence="3 4">JCM 4395</strain>
    </source>
</reference>
<dbReference type="CDD" id="cd04301">
    <property type="entry name" value="NAT_SF"/>
    <property type="match status" value="1"/>
</dbReference>
<dbReference type="InterPro" id="IPR000182">
    <property type="entry name" value="GNAT_dom"/>
</dbReference>
<feature type="domain" description="N-acetyltransferase" evidence="2">
    <location>
        <begin position="32"/>
        <end position="195"/>
    </location>
</feature>
<dbReference type="PROSITE" id="PS51186">
    <property type="entry name" value="GNAT"/>
    <property type="match status" value="1"/>
</dbReference>
<evidence type="ECO:0000259" key="2">
    <source>
        <dbReference type="PROSITE" id="PS51186"/>
    </source>
</evidence>
<evidence type="ECO:0000313" key="4">
    <source>
        <dbReference type="Proteomes" id="UP001501777"/>
    </source>
</evidence>
<accession>A0ABN3LH19</accession>
<dbReference type="PANTHER" id="PTHR43441">
    <property type="entry name" value="RIBOSOMAL-PROTEIN-SERINE ACETYLTRANSFERASE"/>
    <property type="match status" value="1"/>
</dbReference>
<dbReference type="InterPro" id="IPR016181">
    <property type="entry name" value="Acyl_CoA_acyltransferase"/>
</dbReference>
<dbReference type="InterPro" id="IPR051908">
    <property type="entry name" value="Ribosomal_N-acetyltransferase"/>
</dbReference>
<proteinExistence type="predicted"/>
<dbReference type="RefSeq" id="WP_344399724.1">
    <property type="nucleotide sequence ID" value="NZ_BAAASG010000005.1"/>
</dbReference>
<dbReference type="EMBL" id="BAAASG010000005">
    <property type="protein sequence ID" value="GAA2482479.1"/>
    <property type="molecule type" value="Genomic_DNA"/>
</dbReference>
<name>A0ABN3LH19_STRLO</name>
<keyword evidence="4" id="KW-1185">Reference proteome</keyword>
<evidence type="ECO:0000256" key="1">
    <source>
        <dbReference type="SAM" id="MobiDB-lite"/>
    </source>
</evidence>
<comment type="caution">
    <text evidence="3">The sequence shown here is derived from an EMBL/GenBank/DDBJ whole genome shotgun (WGS) entry which is preliminary data.</text>
</comment>
<sequence>MSSVDARHIDPPSAPLSSSSSFPFPDLHGHGIRLRPWDADSDADVAAWLRGLTDPEFRRWNTPLKQVDDLAGARESLRAKVLASADGSGASYCVTDAASGAVLGHIGVNAIDSVLSVARVGYWVLPEARGRGVAIRALAVASRWALTDLGIHRLELGHALGHEASCRIAERCGFRYEGTLRGAMFEAGRYDVFRDVHLHGRIATDPEPQVP</sequence>
<gene>
    <name evidence="3" type="ORF">GCM10010276_19600</name>
</gene>
<dbReference type="Proteomes" id="UP001501777">
    <property type="component" value="Unassembled WGS sequence"/>
</dbReference>
<feature type="compositionally biased region" description="Basic and acidic residues" evidence="1">
    <location>
        <begin position="1"/>
        <end position="10"/>
    </location>
</feature>
<feature type="region of interest" description="Disordered" evidence="1">
    <location>
        <begin position="1"/>
        <end position="21"/>
    </location>
</feature>
<organism evidence="3 4">
    <name type="scientific">Streptomyces longisporus</name>
    <dbReference type="NCBI Taxonomy" id="1948"/>
    <lineage>
        <taxon>Bacteria</taxon>
        <taxon>Bacillati</taxon>
        <taxon>Actinomycetota</taxon>
        <taxon>Actinomycetes</taxon>
        <taxon>Kitasatosporales</taxon>
        <taxon>Streptomycetaceae</taxon>
        <taxon>Streptomyces</taxon>
    </lineage>
</organism>
<evidence type="ECO:0000313" key="3">
    <source>
        <dbReference type="EMBL" id="GAA2482479.1"/>
    </source>
</evidence>
<protein>
    <submittedName>
        <fullName evidence="3">GNAT family N-acetyltransferase</fullName>
    </submittedName>
</protein>
<dbReference type="PANTHER" id="PTHR43441:SF10">
    <property type="entry name" value="ACETYLTRANSFERASE"/>
    <property type="match status" value="1"/>
</dbReference>